<dbReference type="Gene3D" id="1.10.600.10">
    <property type="entry name" value="Farnesyl Diphosphate Synthase"/>
    <property type="match status" value="1"/>
</dbReference>
<name>A0ABT4KNI0_9HYPH</name>
<dbReference type="RefSeq" id="WP_269285295.1">
    <property type="nucleotide sequence ID" value="NZ_JAPVOI010000005.1"/>
</dbReference>
<dbReference type="Proteomes" id="UP001079430">
    <property type="component" value="Unassembled WGS sequence"/>
</dbReference>
<protein>
    <submittedName>
        <fullName evidence="1">Uncharacterized protein</fullName>
    </submittedName>
</protein>
<reference evidence="1" key="1">
    <citation type="submission" date="2022-10" db="EMBL/GenBank/DDBJ databases">
        <title>Whole genome sequencing of three plant growth promoting bacteria isolated from Vachellia tortilis subsp. raddiana in Morocco.</title>
        <authorList>
            <person name="Hnini M."/>
            <person name="Zouagui R."/>
            <person name="Zouagui H."/>
            <person name="Chemao Elfihri M.-W."/>
            <person name="Ibrahimi A."/>
            <person name="Sbabou L."/>
            <person name="Aurag J."/>
        </authorList>
    </citation>
    <scope>NUCLEOTIDE SEQUENCE</scope>
    <source>
        <strain evidence="1">LMR678</strain>
    </source>
</reference>
<organism evidence="1 2">
    <name type="scientific">Sinorhizobium psoraleae</name>
    <dbReference type="NCBI Taxonomy" id="520838"/>
    <lineage>
        <taxon>Bacteria</taxon>
        <taxon>Pseudomonadati</taxon>
        <taxon>Pseudomonadota</taxon>
        <taxon>Alphaproteobacteria</taxon>
        <taxon>Hyphomicrobiales</taxon>
        <taxon>Rhizobiaceae</taxon>
        <taxon>Sinorhizobium/Ensifer group</taxon>
        <taxon>Sinorhizobium</taxon>
    </lineage>
</organism>
<proteinExistence type="predicted"/>
<evidence type="ECO:0000313" key="2">
    <source>
        <dbReference type="Proteomes" id="UP001079430"/>
    </source>
</evidence>
<evidence type="ECO:0000313" key="1">
    <source>
        <dbReference type="EMBL" id="MCZ4093517.1"/>
    </source>
</evidence>
<comment type="caution">
    <text evidence="1">The sequence shown here is derived from an EMBL/GenBank/DDBJ whole genome shotgun (WGS) entry which is preliminary data.</text>
</comment>
<accession>A0ABT4KNI0</accession>
<gene>
    <name evidence="1" type="ORF">O3W52_27205</name>
</gene>
<keyword evidence="2" id="KW-1185">Reference proteome</keyword>
<dbReference type="InterPro" id="IPR008949">
    <property type="entry name" value="Isoprenoid_synthase_dom_sf"/>
</dbReference>
<dbReference type="EMBL" id="JAPVOI010000005">
    <property type="protein sequence ID" value="MCZ4093517.1"/>
    <property type="molecule type" value="Genomic_DNA"/>
</dbReference>
<sequence>MNQSARSSNPESRLLPNSALLASKLRLPAFHYPFPEGRDPNTDAVETEVVEWAVRHALVGRGGKGEAMLRSLGPADVIGRMYHRMDREAFLAASIWSAWMFLVDEHFCEVGAYHGSPHGLAQFHLWLRAILTDPRGYDWRPMCQEIVRDLSPEYAELCIRTGRRLPTWRAASRRSAAPCNTCDGWKA</sequence>
<dbReference type="SUPFAM" id="SSF48576">
    <property type="entry name" value="Terpenoid synthases"/>
    <property type="match status" value="1"/>
</dbReference>